<reference evidence="2" key="1">
    <citation type="submission" date="2015-07" db="EMBL/GenBank/DDBJ databases">
        <title>Lactobacillus ginsenosidimutans/EMML 3141/ whole genome sequencing.</title>
        <authorList>
            <person name="Kim M.K."/>
            <person name="Im W.-T."/>
            <person name="Srinivasan S."/>
            <person name="Lee J.-J."/>
        </authorList>
    </citation>
    <scope>NUCLEOTIDE SEQUENCE [LARGE SCALE GENOMIC DNA]</scope>
    <source>
        <strain evidence="2">EMML 3041</strain>
    </source>
</reference>
<dbReference type="Proteomes" id="UP000036106">
    <property type="component" value="Chromosome"/>
</dbReference>
<accession>A0A0H4R148</accession>
<evidence type="ECO:0000313" key="1">
    <source>
        <dbReference type="EMBL" id="AKP67425.1"/>
    </source>
</evidence>
<keyword evidence="2" id="KW-1185">Reference proteome</keyword>
<proteinExistence type="predicted"/>
<evidence type="ECO:0000313" key="2">
    <source>
        <dbReference type="Proteomes" id="UP000036106"/>
    </source>
</evidence>
<dbReference type="AlphaFoldDB" id="A0A0H4R148"/>
<dbReference type="PATRIC" id="fig|1007676.4.peg.1545"/>
<organism evidence="1 2">
    <name type="scientific">Companilactobacillus ginsenosidimutans</name>
    <dbReference type="NCBI Taxonomy" id="1007676"/>
    <lineage>
        <taxon>Bacteria</taxon>
        <taxon>Bacillati</taxon>
        <taxon>Bacillota</taxon>
        <taxon>Bacilli</taxon>
        <taxon>Lactobacillales</taxon>
        <taxon>Lactobacillaceae</taxon>
        <taxon>Companilactobacillus</taxon>
    </lineage>
</organism>
<sequence>MSELDDLLNDNNEKITYKGPPVTSILQNTIMFVYQFLDEESDNPPINTLPVKYIFQNGARRIDKKNTYYGDVRDDLAYQVMEDDIFTHRDFGDLVLLANGTHFYLMELSDHIVSPRIYAVNASNQIIDLGSRIDMAIPTEGEPGSSDNFYVQSFFMAEAELSKKKANPSGQLIDVDQFYKKTDIAFIENEKLSYEKIVHDKVYFFLYQYLDDEERDDGNTYTLNVNLIFPHTSEKASFETYKNFESFDMFSDGIHFYLLEKESAVKKVPSLYLLNKKGDVIDISDIPDSYFENKFDSEYMYDPMVSFFHAMEKKRLAMNIE</sequence>
<dbReference type="EMBL" id="CP012034">
    <property type="protein sequence ID" value="AKP67425.1"/>
    <property type="molecule type" value="Genomic_DNA"/>
</dbReference>
<dbReference type="OrthoDB" id="10017164at2"/>
<dbReference type="RefSeq" id="WP_048704737.1">
    <property type="nucleotide sequence ID" value="NZ_CP012034.1"/>
</dbReference>
<gene>
    <name evidence="1" type="ORF">ABM34_07685</name>
</gene>
<name>A0A0H4R148_9LACO</name>
<dbReference type="KEGG" id="lgn:ABM34_07685"/>
<protein>
    <submittedName>
        <fullName evidence="1">Uncharacterized protein</fullName>
    </submittedName>
</protein>